<evidence type="ECO:0000313" key="3">
    <source>
        <dbReference type="EMBL" id="MCZ4244931.1"/>
    </source>
</evidence>
<dbReference type="InterPro" id="IPR056083">
    <property type="entry name" value="DUF7666"/>
</dbReference>
<reference evidence="3" key="1">
    <citation type="submission" date="2022-12" db="EMBL/GenBank/DDBJ databases">
        <title>Genome sequence of HCMS5-2.</title>
        <authorList>
            <person name="Woo H."/>
        </authorList>
    </citation>
    <scope>NUCLEOTIDE SEQUENCE</scope>
    <source>
        <strain evidence="3">HCMS5-2</strain>
    </source>
</reference>
<keyword evidence="4" id="KW-1185">Reference proteome</keyword>
<evidence type="ECO:0000313" key="4">
    <source>
        <dbReference type="Proteomes" id="UP001144347"/>
    </source>
</evidence>
<dbReference type="Pfam" id="PF24703">
    <property type="entry name" value="DUF7666"/>
    <property type="match status" value="1"/>
</dbReference>
<protein>
    <recommendedName>
        <fullName evidence="2">DUF7666 domain-containing protein</fullName>
    </recommendedName>
</protein>
<sequence>MKNQKITPTNITKLKKNEVFVFGSNMNGNHAGGAARLAQDKFGAINGQAFGLQGKSFGIPTLNYDMSKIAMPDLARFVSKFIAFADTNRNLAFLVTEIGCGIAGFTHAEIAPLFKEAYGVHNIALPQSFVEILSTQKKGYKVTDSNMICNPDGKPFKFEIGKIHHVDGEIVPCLNGFHYCQELNDCFEYYDFNTNNRVFEIIDHGITKHEGDKSCTSDIEFVRELSWLEVYDLVNVGKGNTGRKNAGNYNAGNRNAGYSNAGNDNAGYSNAGNYNAGNRNAGNYNAGNRNAGYSNAGNSNAGNDNAGNYNAGNRNAGNRNAGYSNAGNRNAGYSNAGNRNAGNDNAGNDNAGDYNAGNRNAGYSNAGNDNAGAFNNLQANYIMFNKPSSWTYEDFTSSKAFGLLQSIDTTLYVPSGNMTDQEKKDHPYHITTGGYMKHLPYKECFTNAWNNWTTESREAFTSLPNFNWDVFTDITGVIES</sequence>
<proteinExistence type="predicted"/>
<feature type="domain" description="DUF7666" evidence="2">
    <location>
        <begin position="138"/>
        <end position="230"/>
    </location>
</feature>
<comment type="caution">
    <text evidence="3">The sequence shown here is derived from an EMBL/GenBank/DDBJ whole genome shotgun (WGS) entry which is preliminary data.</text>
</comment>
<name>A0ABT4LAP4_9SPHI</name>
<dbReference type="RefSeq" id="WP_269427984.1">
    <property type="nucleotide sequence ID" value="NZ_JAPWGM010000004.1"/>
</dbReference>
<accession>A0ABT4LAP4</accession>
<gene>
    <name evidence="3" type="ORF">O0955_13040</name>
</gene>
<dbReference type="EMBL" id="JAPWGM010000004">
    <property type="protein sequence ID" value="MCZ4244931.1"/>
    <property type="molecule type" value="Genomic_DNA"/>
</dbReference>
<evidence type="ECO:0000259" key="2">
    <source>
        <dbReference type="Pfam" id="PF24703"/>
    </source>
</evidence>
<evidence type="ECO:0000256" key="1">
    <source>
        <dbReference type="SAM" id="MobiDB-lite"/>
    </source>
</evidence>
<dbReference type="Proteomes" id="UP001144347">
    <property type="component" value="Unassembled WGS sequence"/>
</dbReference>
<feature type="region of interest" description="Disordered" evidence="1">
    <location>
        <begin position="320"/>
        <end position="353"/>
    </location>
</feature>
<organism evidence="3 4">
    <name type="scientific">Pedobacter punctiformis</name>
    <dbReference type="NCBI Taxonomy" id="3004097"/>
    <lineage>
        <taxon>Bacteria</taxon>
        <taxon>Pseudomonadati</taxon>
        <taxon>Bacteroidota</taxon>
        <taxon>Sphingobacteriia</taxon>
        <taxon>Sphingobacteriales</taxon>
        <taxon>Sphingobacteriaceae</taxon>
        <taxon>Pedobacter</taxon>
    </lineage>
</organism>